<evidence type="ECO:0000256" key="5">
    <source>
        <dbReference type="ARBA" id="ARBA00023136"/>
    </source>
</evidence>
<dbReference type="InterPro" id="IPR015414">
    <property type="entry name" value="TMEM64"/>
</dbReference>
<comment type="caution">
    <text evidence="6">Lacks conserved residue(s) required for the propagation of feature annotation.</text>
</comment>
<dbReference type="Pfam" id="PF09335">
    <property type="entry name" value="VTT_dom"/>
    <property type="match status" value="1"/>
</dbReference>
<evidence type="ECO:0000256" key="2">
    <source>
        <dbReference type="ARBA" id="ARBA00022475"/>
    </source>
</evidence>
<gene>
    <name evidence="8" type="ORF">GCM10008967_21750</name>
</gene>
<keyword evidence="9" id="KW-1185">Reference proteome</keyword>
<feature type="transmembrane region" description="Helical" evidence="6">
    <location>
        <begin position="43"/>
        <end position="70"/>
    </location>
</feature>
<evidence type="ECO:0000313" key="8">
    <source>
        <dbReference type="EMBL" id="GAA0330862.1"/>
    </source>
</evidence>
<dbReference type="RefSeq" id="WP_343798970.1">
    <property type="nucleotide sequence ID" value="NZ_BAAADJ010000021.1"/>
</dbReference>
<feature type="transmembrane region" description="Helical" evidence="6">
    <location>
        <begin position="115"/>
        <end position="137"/>
    </location>
</feature>
<protein>
    <recommendedName>
        <fullName evidence="6">TVP38/TMEM64 family membrane protein</fullName>
    </recommendedName>
</protein>
<comment type="caution">
    <text evidence="8">The sequence shown here is derived from an EMBL/GenBank/DDBJ whole genome shotgun (WGS) entry which is preliminary data.</text>
</comment>
<comment type="similarity">
    <text evidence="6">Belongs to the TVP38/TMEM64 family.</text>
</comment>
<dbReference type="Proteomes" id="UP001500782">
    <property type="component" value="Unassembled WGS sequence"/>
</dbReference>
<keyword evidence="4 6" id="KW-1133">Transmembrane helix</keyword>
<dbReference type="PANTHER" id="PTHR12677:SF55">
    <property type="entry name" value="UNDECAPRENYL PHOSPHATE TRANSPORTER SAOUHSC_00901-RELATED"/>
    <property type="match status" value="1"/>
</dbReference>
<sequence length="184" mass="20381">MAEWTISIFEQYSNVAIILSIILNTIISILGIIPSVFLTSANIYFWGFWEGTMISFLGEVIGAGVSFLIFRKGGRDLAHEKFGNHPRVRKLLVVQGKEAFFLILSLRLLPFIPSGIITLTAAIGSVSFWVFFVSSSIGKIPALMMEAYSVHEVMEWTVQGKVILAIVGLVIGLYVVKNIKQAKK</sequence>
<evidence type="ECO:0000259" key="7">
    <source>
        <dbReference type="Pfam" id="PF09335"/>
    </source>
</evidence>
<accession>A0ABN0WBE0</accession>
<keyword evidence="2 6" id="KW-1003">Cell membrane</keyword>
<keyword evidence="3 6" id="KW-0812">Transmembrane</keyword>
<reference evidence="8 9" key="1">
    <citation type="journal article" date="2019" name="Int. J. Syst. Evol. Microbiol.">
        <title>The Global Catalogue of Microorganisms (GCM) 10K type strain sequencing project: providing services to taxonomists for standard genome sequencing and annotation.</title>
        <authorList>
            <consortium name="The Broad Institute Genomics Platform"/>
            <consortium name="The Broad Institute Genome Sequencing Center for Infectious Disease"/>
            <person name="Wu L."/>
            <person name="Ma J."/>
        </authorList>
    </citation>
    <scope>NUCLEOTIDE SEQUENCE [LARGE SCALE GENOMIC DNA]</scope>
    <source>
        <strain evidence="8 9">JCM 9731</strain>
    </source>
</reference>
<evidence type="ECO:0000256" key="4">
    <source>
        <dbReference type="ARBA" id="ARBA00022989"/>
    </source>
</evidence>
<comment type="subcellular location">
    <subcellularLocation>
        <location evidence="1 6">Cell membrane</location>
        <topology evidence="1 6">Multi-pass membrane protein</topology>
    </subcellularLocation>
</comment>
<evidence type="ECO:0000256" key="3">
    <source>
        <dbReference type="ARBA" id="ARBA00022692"/>
    </source>
</evidence>
<keyword evidence="5 6" id="KW-0472">Membrane</keyword>
<proteinExistence type="inferred from homology"/>
<dbReference type="PANTHER" id="PTHR12677">
    <property type="entry name" value="GOLGI APPARATUS MEMBRANE PROTEIN TVP38-RELATED"/>
    <property type="match status" value="1"/>
</dbReference>
<dbReference type="EMBL" id="BAAADJ010000021">
    <property type="protein sequence ID" value="GAA0330862.1"/>
    <property type="molecule type" value="Genomic_DNA"/>
</dbReference>
<dbReference type="InterPro" id="IPR032816">
    <property type="entry name" value="VTT_dom"/>
</dbReference>
<evidence type="ECO:0000313" key="9">
    <source>
        <dbReference type="Proteomes" id="UP001500782"/>
    </source>
</evidence>
<feature type="transmembrane region" description="Helical" evidence="6">
    <location>
        <begin position="12"/>
        <end position="37"/>
    </location>
</feature>
<feature type="transmembrane region" description="Helical" evidence="6">
    <location>
        <begin position="158"/>
        <end position="176"/>
    </location>
</feature>
<feature type="domain" description="VTT" evidence="7">
    <location>
        <begin position="33"/>
        <end position="151"/>
    </location>
</feature>
<evidence type="ECO:0000256" key="1">
    <source>
        <dbReference type="ARBA" id="ARBA00004651"/>
    </source>
</evidence>
<name>A0ABN0WBE0_9BACI</name>
<organism evidence="8 9">
    <name type="scientific">Bacillus carboniphilus</name>
    <dbReference type="NCBI Taxonomy" id="86663"/>
    <lineage>
        <taxon>Bacteria</taxon>
        <taxon>Bacillati</taxon>
        <taxon>Bacillota</taxon>
        <taxon>Bacilli</taxon>
        <taxon>Bacillales</taxon>
        <taxon>Bacillaceae</taxon>
        <taxon>Bacillus</taxon>
    </lineage>
</organism>
<evidence type="ECO:0000256" key="6">
    <source>
        <dbReference type="RuleBase" id="RU366058"/>
    </source>
</evidence>